<dbReference type="InterPro" id="IPR037588">
    <property type="entry name" value="MLST8"/>
</dbReference>
<dbReference type="GeneID" id="71983180"/>
<dbReference type="InterPro" id="IPR015943">
    <property type="entry name" value="WD40/YVTN_repeat-like_dom_sf"/>
</dbReference>
<evidence type="ECO:0000256" key="4">
    <source>
        <dbReference type="ARBA" id="ARBA00022737"/>
    </source>
</evidence>
<proteinExistence type="inferred from homology"/>
<evidence type="ECO:0000256" key="1">
    <source>
        <dbReference type="ARBA" id="ARBA00009890"/>
    </source>
</evidence>
<dbReference type="PANTHER" id="PTHR19842:SF0">
    <property type="entry name" value="TARGET OF RAPAMYCIN COMPLEX SUBUNIT LST8"/>
    <property type="match status" value="1"/>
</dbReference>
<dbReference type="InterPro" id="IPR011047">
    <property type="entry name" value="Quinoprotein_ADH-like_sf"/>
</dbReference>
<keyword evidence="3 5" id="KW-0853">WD repeat</keyword>
<feature type="region of interest" description="Disordered" evidence="7">
    <location>
        <begin position="304"/>
        <end position="353"/>
    </location>
</feature>
<feature type="region of interest" description="Disordered" evidence="7">
    <location>
        <begin position="1"/>
        <end position="130"/>
    </location>
</feature>
<dbReference type="OrthoDB" id="10248252at2759"/>
<dbReference type="PROSITE" id="PS00678">
    <property type="entry name" value="WD_REPEATS_1"/>
    <property type="match status" value="1"/>
</dbReference>
<gene>
    <name evidence="8" type="ORF">CLAFUR5_03302</name>
</gene>
<dbReference type="GO" id="GO:0031929">
    <property type="term" value="P:TOR signaling"/>
    <property type="evidence" value="ECO:0007669"/>
    <property type="project" value="InterPro"/>
</dbReference>
<organism evidence="8 9">
    <name type="scientific">Passalora fulva</name>
    <name type="common">Tomato leaf mold</name>
    <name type="synonym">Cladosporium fulvum</name>
    <dbReference type="NCBI Taxonomy" id="5499"/>
    <lineage>
        <taxon>Eukaryota</taxon>
        <taxon>Fungi</taxon>
        <taxon>Dikarya</taxon>
        <taxon>Ascomycota</taxon>
        <taxon>Pezizomycotina</taxon>
        <taxon>Dothideomycetes</taxon>
        <taxon>Dothideomycetidae</taxon>
        <taxon>Mycosphaerellales</taxon>
        <taxon>Mycosphaerellaceae</taxon>
        <taxon>Fulvia</taxon>
    </lineage>
</organism>
<reference evidence="8" key="1">
    <citation type="submission" date="2021-12" db="EMBL/GenBank/DDBJ databases">
        <authorList>
            <person name="Zaccaron A."/>
            <person name="Stergiopoulos I."/>
        </authorList>
    </citation>
    <scope>NUCLEOTIDE SEQUENCE</scope>
    <source>
        <strain evidence="8">Race5_Kim</strain>
    </source>
</reference>
<keyword evidence="6" id="KW-0175">Coiled coil</keyword>
<dbReference type="InterPro" id="IPR001005">
    <property type="entry name" value="SANT/Myb"/>
</dbReference>
<dbReference type="GO" id="GO:0031932">
    <property type="term" value="C:TORC2 complex"/>
    <property type="evidence" value="ECO:0007669"/>
    <property type="project" value="InterPro"/>
</dbReference>
<evidence type="ECO:0000256" key="2">
    <source>
        <dbReference type="ARBA" id="ARBA00018867"/>
    </source>
</evidence>
<dbReference type="CDD" id="cd00167">
    <property type="entry name" value="SANT"/>
    <property type="match status" value="1"/>
</dbReference>
<accession>A0A9Q8P5E4</accession>
<dbReference type="SUPFAM" id="SSF50998">
    <property type="entry name" value="Quinoprotein alcohol dehydrogenase-like"/>
    <property type="match status" value="1"/>
</dbReference>
<evidence type="ECO:0000313" key="8">
    <source>
        <dbReference type="EMBL" id="UJO14040.1"/>
    </source>
</evidence>
<protein>
    <recommendedName>
        <fullName evidence="2">Target of rapamycin complex subunit LST8</fullName>
    </recommendedName>
</protein>
<comment type="similarity">
    <text evidence="1">Belongs to the WD repeat LST8 family.</text>
</comment>
<dbReference type="Gene3D" id="2.130.10.10">
    <property type="entry name" value="YVTN repeat-like/Quinoprotein amine dehydrogenase"/>
    <property type="match status" value="1"/>
</dbReference>
<feature type="compositionally biased region" description="Basic and acidic residues" evidence="7">
    <location>
        <begin position="171"/>
        <end position="182"/>
    </location>
</feature>
<dbReference type="PROSITE" id="PS50294">
    <property type="entry name" value="WD_REPEATS_REGION"/>
    <property type="match status" value="1"/>
</dbReference>
<dbReference type="GO" id="GO:0032956">
    <property type="term" value="P:regulation of actin cytoskeleton organization"/>
    <property type="evidence" value="ECO:0007669"/>
    <property type="project" value="TreeGrafter"/>
</dbReference>
<feature type="coiled-coil region" evidence="6">
    <location>
        <begin position="1144"/>
        <end position="1171"/>
    </location>
</feature>
<feature type="compositionally biased region" description="Polar residues" evidence="7">
    <location>
        <begin position="53"/>
        <end position="71"/>
    </location>
</feature>
<sequence>MSVIDLCSSDEDDEPSPPKSALSSFAPRKEKFTGTGSTSGQNGSVGKADGPQRPQQSHSNNGTPRAQQAQPNVFLPARANGHSVGFVNGSVGDSSYNVSHIPRASEETRQNNSNGERRGSHHNGSPGGASLAALLAGVAANDNASLEQLRSSMGKRGFGSPQAEQRSSGGIDKDQRYKDRRVSQVPVRENAVHKAQPRKSDAQVVLKQPLQRSAAAGPGSGDTSGRPWSGSNPSPISAGKPASIPQRPDFIPRANTSNEDSYSGAGLMTVAAAPGVTGVQQNFKRTVASIDPYQAIEAAIKRRRTDDGANAAQKSFKVTDIDPKTRPSSVDKTDPFGERVSYSDEPDLPAPRPFQRTVTSIPRSAADLPRAVSTVAKSSLDKELEAQIAINAATLRTSDSDHSLSTTRDDAPVVSPAGLVTAATGKRNAPYTIEDRRLLKRLKEVDGLSWDEIISYFPGRSLGSVQVHYSTKVKGQRLEPAQNVPTRPQRIAPPVVRPTVPKQNIRKPSPEQRAAPVRKRGARVGGPSAIDGLVSWASVRNAGREIIESAATAMKDGDMSHPNYLLKQDLIHPNSASRALRMRELGLTGMRAWGTSVRGVTEELKNHVVKSHSIQKQYHGTSGDVVALSWSANDDRFVAGSIAISDATSMQYNMSRNLLIGDAKGGELRELVEHHVHRPLVDNEKNVNGLHAMRETQDPRLFLTVTAAGFSPKGDRLYTAGTDQHLRMYATKKDLSGVTCKYAVPHTASVDLLSVRANSAVATGCHAASSCVKVFNCSRWDFSERISFSPSRSNLDVSVPIYPSALKWGQAHHHSNYLLAGFAGDEEKAHAGETCLWDVTTGQSVDLRTATRNVFDVAWNPFPSSASVAFAVAALSTGTQVSKGTRGVVHLFAPNQQYARRVKTLECRARDLNDVVFCPHDDKLVATGSADGTVYIWDLRASVDVPLHTLNHGSSVLVEDSPDTGVRFLSWGATASRLYSGSSDGIVKVWNPYRSSDNTHIEDIAAPSHQRSAVMSAAFNSDYRELLVGTENGRIDLFSIGGQTRAKPQHFKLHTAPPPRQKRQEPFEAARSLLATGQIELRPCGSMPFRQAVQGPNYSGPFLAPPADETMQAEATYQDALTAQHEASMKSAARMADPGDDEDLLKASKKVHEAQRTIDDLQERLEHFTFAQPKAEQFQRSLLRAEEAHNVLTALAHDTAPCSLECNFLPSADEREDSGRSELRIPGTLRAMDLNAARAKDEELDDACAMCFPRNVLVMNKHPVRIHCASCSLKRANLNTTCSRCSAPARAEIDKTKPTLCERCSFPCFRCGQTANLETNPDGVNVVTCPHCALVWEADVLGYKLVSSTGRGQIRRRLSPEGFPDRIGRHWDGFADDEREHYASLWEETPQDQWL</sequence>
<evidence type="ECO:0000256" key="3">
    <source>
        <dbReference type="ARBA" id="ARBA00022574"/>
    </source>
</evidence>
<dbReference type="PANTHER" id="PTHR19842">
    <property type="entry name" value="G BETA-LIKE PROTEIN GBL"/>
    <property type="match status" value="1"/>
</dbReference>
<dbReference type="PROSITE" id="PS50082">
    <property type="entry name" value="WD_REPEATS_2"/>
    <property type="match status" value="2"/>
</dbReference>
<dbReference type="Pfam" id="PF00400">
    <property type="entry name" value="WD40"/>
    <property type="match status" value="2"/>
</dbReference>
<feature type="repeat" description="WD" evidence="5">
    <location>
        <begin position="959"/>
        <end position="991"/>
    </location>
</feature>
<dbReference type="KEGG" id="ffu:CLAFUR5_03302"/>
<dbReference type="GO" id="GO:0031931">
    <property type="term" value="C:TORC1 complex"/>
    <property type="evidence" value="ECO:0007669"/>
    <property type="project" value="InterPro"/>
</dbReference>
<feature type="region of interest" description="Disordered" evidence="7">
    <location>
        <begin position="500"/>
        <end position="524"/>
    </location>
</feature>
<evidence type="ECO:0000313" key="9">
    <source>
        <dbReference type="Proteomes" id="UP000756132"/>
    </source>
</evidence>
<keyword evidence="4" id="KW-0677">Repeat</keyword>
<feature type="region of interest" description="Disordered" evidence="7">
    <location>
        <begin position="146"/>
        <end position="263"/>
    </location>
</feature>
<dbReference type="SMART" id="SM00320">
    <property type="entry name" value="WD40"/>
    <property type="match status" value="5"/>
</dbReference>
<dbReference type="InterPro" id="IPR001680">
    <property type="entry name" value="WD40_rpt"/>
</dbReference>
<evidence type="ECO:0000256" key="7">
    <source>
        <dbReference type="SAM" id="MobiDB-lite"/>
    </source>
</evidence>
<reference evidence="8" key="2">
    <citation type="journal article" date="2022" name="Microb. Genom.">
        <title>A chromosome-scale genome assembly of the tomato pathogen Cladosporium fulvum reveals a compartmentalized genome architecture and the presence of a dispensable chromosome.</title>
        <authorList>
            <person name="Zaccaron A.Z."/>
            <person name="Chen L.H."/>
            <person name="Samaras A."/>
            <person name="Stergiopoulos I."/>
        </authorList>
    </citation>
    <scope>NUCLEOTIDE SEQUENCE</scope>
    <source>
        <strain evidence="8">Race5_Kim</strain>
    </source>
</reference>
<feature type="compositionally biased region" description="Basic and acidic residues" evidence="7">
    <location>
        <begin position="317"/>
        <end position="337"/>
    </location>
</feature>
<feature type="compositionally biased region" description="Low complexity" evidence="7">
    <location>
        <begin position="33"/>
        <end position="46"/>
    </location>
</feature>
<keyword evidence="9" id="KW-1185">Reference proteome</keyword>
<evidence type="ECO:0000256" key="5">
    <source>
        <dbReference type="PROSITE-ProRule" id="PRU00221"/>
    </source>
</evidence>
<name>A0A9Q8P5E4_PASFU</name>
<dbReference type="RefSeq" id="XP_047758406.1">
    <property type="nucleotide sequence ID" value="XM_047902450.1"/>
</dbReference>
<feature type="repeat" description="WD" evidence="5">
    <location>
        <begin position="905"/>
        <end position="940"/>
    </location>
</feature>
<dbReference type="InterPro" id="IPR019775">
    <property type="entry name" value="WD40_repeat_CS"/>
</dbReference>
<dbReference type="EMBL" id="CP090164">
    <property type="protein sequence ID" value="UJO14040.1"/>
    <property type="molecule type" value="Genomic_DNA"/>
</dbReference>
<dbReference type="Proteomes" id="UP000756132">
    <property type="component" value="Chromosome 2"/>
</dbReference>
<evidence type="ECO:0000256" key="6">
    <source>
        <dbReference type="SAM" id="Coils"/>
    </source>
</evidence>